<dbReference type="InterPro" id="IPR036097">
    <property type="entry name" value="HisK_dim/P_sf"/>
</dbReference>
<dbReference type="PRINTS" id="PR00344">
    <property type="entry name" value="BCTRLSENSOR"/>
</dbReference>
<dbReference type="InterPro" id="IPR004358">
    <property type="entry name" value="Sig_transdc_His_kin-like_C"/>
</dbReference>
<keyword evidence="6" id="KW-0418">Kinase</keyword>
<accession>A0ABS3JGD2</accession>
<keyword evidence="7" id="KW-1185">Reference proteome</keyword>
<keyword evidence="4" id="KW-1133">Transmembrane helix</keyword>
<dbReference type="EC" id="2.7.13.3" evidence="2"/>
<feature type="transmembrane region" description="Helical" evidence="4">
    <location>
        <begin position="83"/>
        <end position="101"/>
    </location>
</feature>
<evidence type="ECO:0000256" key="3">
    <source>
        <dbReference type="ARBA" id="ARBA00022553"/>
    </source>
</evidence>
<evidence type="ECO:0000256" key="4">
    <source>
        <dbReference type="SAM" id="Phobius"/>
    </source>
</evidence>
<comment type="catalytic activity">
    <reaction evidence="1">
        <text>ATP + protein L-histidine = ADP + protein N-phospho-L-histidine.</text>
        <dbReference type="EC" id="2.7.13.3"/>
    </reaction>
</comment>
<evidence type="ECO:0000256" key="2">
    <source>
        <dbReference type="ARBA" id="ARBA00012438"/>
    </source>
</evidence>
<name>A0ABS3JGD2_9BACT</name>
<reference evidence="6 7" key="1">
    <citation type="submission" date="2021-03" db="EMBL/GenBank/DDBJ databases">
        <title>Fibrella sp. HMF5405 genome sequencing and assembly.</title>
        <authorList>
            <person name="Kang H."/>
            <person name="Kim H."/>
            <person name="Bae S."/>
            <person name="Joh K."/>
        </authorList>
    </citation>
    <scope>NUCLEOTIDE SEQUENCE [LARGE SCALE GENOMIC DNA]</scope>
    <source>
        <strain evidence="6 7">HMF5405</strain>
    </source>
</reference>
<evidence type="ECO:0000259" key="5">
    <source>
        <dbReference type="PROSITE" id="PS50109"/>
    </source>
</evidence>
<dbReference type="InterPro" id="IPR005467">
    <property type="entry name" value="His_kinase_dom"/>
</dbReference>
<comment type="caution">
    <text evidence="6">The sequence shown here is derived from an EMBL/GenBank/DDBJ whole genome shotgun (WGS) entry which is preliminary data.</text>
</comment>
<dbReference type="PROSITE" id="PS50109">
    <property type="entry name" value="HIS_KIN"/>
    <property type="match status" value="1"/>
</dbReference>
<dbReference type="Gene3D" id="3.30.565.10">
    <property type="entry name" value="Histidine kinase-like ATPase, C-terminal domain"/>
    <property type="match status" value="1"/>
</dbReference>
<evidence type="ECO:0000256" key="1">
    <source>
        <dbReference type="ARBA" id="ARBA00000085"/>
    </source>
</evidence>
<evidence type="ECO:0000313" key="7">
    <source>
        <dbReference type="Proteomes" id="UP000664628"/>
    </source>
</evidence>
<organism evidence="6 7">
    <name type="scientific">Fibrella forsythiae</name>
    <dbReference type="NCBI Taxonomy" id="2817061"/>
    <lineage>
        <taxon>Bacteria</taxon>
        <taxon>Pseudomonadati</taxon>
        <taxon>Bacteroidota</taxon>
        <taxon>Cytophagia</taxon>
        <taxon>Cytophagales</taxon>
        <taxon>Spirosomataceae</taxon>
        <taxon>Fibrella</taxon>
    </lineage>
</organism>
<dbReference type="GO" id="GO:0016301">
    <property type="term" value="F:kinase activity"/>
    <property type="evidence" value="ECO:0007669"/>
    <property type="project" value="UniProtKB-KW"/>
</dbReference>
<keyword evidence="6" id="KW-0808">Transferase</keyword>
<dbReference type="SUPFAM" id="SSF47384">
    <property type="entry name" value="Homodimeric domain of signal transducing histidine kinase"/>
    <property type="match status" value="1"/>
</dbReference>
<dbReference type="Proteomes" id="UP000664628">
    <property type="component" value="Unassembled WGS sequence"/>
</dbReference>
<dbReference type="CDD" id="cd00075">
    <property type="entry name" value="HATPase"/>
    <property type="match status" value="1"/>
</dbReference>
<dbReference type="PANTHER" id="PTHR43547:SF2">
    <property type="entry name" value="HYBRID SIGNAL TRANSDUCTION HISTIDINE KINASE C"/>
    <property type="match status" value="1"/>
</dbReference>
<feature type="transmembrane region" description="Helical" evidence="4">
    <location>
        <begin position="58"/>
        <end position="76"/>
    </location>
</feature>
<protein>
    <recommendedName>
        <fullName evidence="2">histidine kinase</fullName>
        <ecNumber evidence="2">2.7.13.3</ecNumber>
    </recommendedName>
</protein>
<feature type="domain" description="Histidine kinase" evidence="5">
    <location>
        <begin position="210"/>
        <end position="424"/>
    </location>
</feature>
<feature type="transmembrane region" description="Helical" evidence="4">
    <location>
        <begin position="159"/>
        <end position="179"/>
    </location>
</feature>
<proteinExistence type="predicted"/>
<dbReference type="SMART" id="SM00387">
    <property type="entry name" value="HATPase_c"/>
    <property type="match status" value="1"/>
</dbReference>
<dbReference type="InterPro" id="IPR036890">
    <property type="entry name" value="HATPase_C_sf"/>
</dbReference>
<gene>
    <name evidence="6" type="ORF">J2I46_07810</name>
</gene>
<dbReference type="InterPro" id="IPR003594">
    <property type="entry name" value="HATPase_dom"/>
</dbReference>
<keyword evidence="3" id="KW-0597">Phosphoprotein</keyword>
<keyword evidence="4" id="KW-0812">Transmembrane</keyword>
<dbReference type="RefSeq" id="WP_207328446.1">
    <property type="nucleotide sequence ID" value="NZ_JAFMYW010000002.1"/>
</dbReference>
<evidence type="ECO:0000313" key="6">
    <source>
        <dbReference type="EMBL" id="MBO0948478.1"/>
    </source>
</evidence>
<feature type="transmembrane region" description="Helical" evidence="4">
    <location>
        <begin position="28"/>
        <end position="52"/>
    </location>
</feature>
<dbReference type="SUPFAM" id="SSF55874">
    <property type="entry name" value="ATPase domain of HSP90 chaperone/DNA topoisomerase II/histidine kinase"/>
    <property type="match status" value="1"/>
</dbReference>
<keyword evidence="4" id="KW-0472">Membrane</keyword>
<dbReference type="Pfam" id="PF02518">
    <property type="entry name" value="HATPase_c"/>
    <property type="match status" value="1"/>
</dbReference>
<dbReference type="EMBL" id="JAFMYW010000002">
    <property type="protein sequence ID" value="MBO0948478.1"/>
    <property type="molecule type" value="Genomic_DNA"/>
</dbReference>
<dbReference type="PANTHER" id="PTHR43547">
    <property type="entry name" value="TWO-COMPONENT HISTIDINE KINASE"/>
    <property type="match status" value="1"/>
</dbReference>
<sequence length="425" mass="47567">MKQTNWVLSRLYANDYLNRLSSFDRLRYISLFHITHFGLTVSVFVIATNAFFLKPDRAFQISLSLITFLPTVWLIYKLKVNLACWAFLSTLYINAIWWLYVRLTTHIDSHIELNFILIGFFSVILMDGKTSSIINLFLGINYLLTRLAAFHFIETPFELGQLINGGAVFGALAYVGYAVKSTVLQMQLAVREQNTELLRMNSTKDKLFTIIGHDLLSPIAGLKTQLNTLQAGYTSPLRFGQRTDQLIQLVDGVYQTLNNLLQWAMLQRNRTRTQPSPLDLSTVAQFVLNLYLVNIESKGLTVTTKLDTARACVDEHQLSAIMRNLLHNAIKFTHPGGTIQISTRTHNNRSFFIIQDSGVGMPIHGVGNQPDGVVTSQYGTNGEKGTGLGLELCREFVKLNGGSLVIESAPGRGATITIDFPLQAD</sequence>